<dbReference type="Proteomes" id="UP000218689">
    <property type="component" value="Unassembled WGS sequence"/>
</dbReference>
<sequence>MDGYRLKEFRKSLQMTQKELSEKTGLSLDQVKKLETGRNRLTSDKFREIKMRLGLINNNSENPLRMMIDYLRMTFKNIRDIEYFVETILFISYTNFVSVASGLYGYNSSLRFGNIWILYYYDAEARGNYNLTLQLSGQGCREMELYFENTGLTWQSWLERSMVFHEDTNITRIDIALDDLYQGYGNGSKHFQIPSIIEKMNSGLIKTKQFRSWEHVGGGIINNENFDAPDDKGVSVYFGSRQSSLYFNFYEKRFELAKKEKITVEESLEIFGIWNRYEVRYSHDTAQALVMKFIEGYDLGDMVRGLINQRLSVYQGIDEKWGSYIPDEKWQRLFGNVDYLKLTTQAEPYDIMRTVRWLYYQVSNSLALVKEYDRIVNRNFLEDILESGEITEVMEKRLENVRTQYAMLEELELKKQFNPTILMD</sequence>
<name>A0A224XB22_9LACT</name>
<dbReference type="PROSITE" id="PS50943">
    <property type="entry name" value="HTH_CROC1"/>
    <property type="match status" value="1"/>
</dbReference>
<feature type="domain" description="HTH cro/C1-type" evidence="2">
    <location>
        <begin position="6"/>
        <end position="59"/>
    </location>
</feature>
<dbReference type="AlphaFoldDB" id="A0A224XB22"/>
<gene>
    <name evidence="3" type="ORF">RsY01_443</name>
</gene>
<dbReference type="InterPro" id="IPR040819">
    <property type="entry name" value="Rol_Rep_N"/>
</dbReference>
<protein>
    <recommendedName>
        <fullName evidence="2">HTH cro/C1-type domain-containing protein</fullName>
    </recommendedName>
</protein>
<keyword evidence="1" id="KW-0812">Transmembrane</keyword>
<dbReference type="InterPro" id="IPR001387">
    <property type="entry name" value="Cro/C1-type_HTH"/>
</dbReference>
<dbReference type="Pfam" id="PF01381">
    <property type="entry name" value="HTH_3"/>
    <property type="match status" value="1"/>
</dbReference>
<dbReference type="Gene3D" id="1.10.260.40">
    <property type="entry name" value="lambda repressor-like DNA-binding domains"/>
    <property type="match status" value="1"/>
</dbReference>
<dbReference type="CDD" id="cd00093">
    <property type="entry name" value="HTH_XRE"/>
    <property type="match status" value="1"/>
</dbReference>
<comment type="caution">
    <text evidence="3">The sequence shown here is derived from an EMBL/GenBank/DDBJ whole genome shotgun (WGS) entry which is preliminary data.</text>
</comment>
<dbReference type="InterPro" id="IPR010982">
    <property type="entry name" value="Lambda_DNA-bd_dom_sf"/>
</dbReference>
<dbReference type="SUPFAM" id="SSF47413">
    <property type="entry name" value="lambda repressor-like DNA-binding domains"/>
    <property type="match status" value="1"/>
</dbReference>
<dbReference type="InterPro" id="IPR003491">
    <property type="entry name" value="REP-like_C"/>
</dbReference>
<evidence type="ECO:0000259" key="2">
    <source>
        <dbReference type="PROSITE" id="PS50943"/>
    </source>
</evidence>
<organism evidence="3 4">
    <name type="scientific">Pseudolactococcus reticulitermitis</name>
    <dbReference type="NCBI Taxonomy" id="2025039"/>
    <lineage>
        <taxon>Bacteria</taxon>
        <taxon>Bacillati</taxon>
        <taxon>Bacillota</taxon>
        <taxon>Bacilli</taxon>
        <taxon>Lactobacillales</taxon>
        <taxon>Streptococcaceae</taxon>
        <taxon>Pseudolactococcus</taxon>
    </lineage>
</organism>
<proteinExistence type="predicted"/>
<keyword evidence="1" id="KW-0472">Membrane</keyword>
<evidence type="ECO:0000313" key="4">
    <source>
        <dbReference type="Proteomes" id="UP000218689"/>
    </source>
</evidence>
<dbReference type="SMART" id="SM00530">
    <property type="entry name" value="HTH_XRE"/>
    <property type="match status" value="1"/>
</dbReference>
<dbReference type="EMBL" id="BEDT01000001">
    <property type="protein sequence ID" value="GAX46863.1"/>
    <property type="molecule type" value="Genomic_DNA"/>
</dbReference>
<accession>A0A224XB22</accession>
<keyword evidence="1" id="KW-1133">Transmembrane helix</keyword>
<reference evidence="4" key="1">
    <citation type="submission" date="2017-08" db="EMBL/GenBank/DDBJ databases">
        <title>Draft genome sequence of Lactococcus sp. strain Rs-Y01, isolated from the gut of the lower termite Reticulitermes speratus.</title>
        <authorList>
            <person name="Ohkuma M."/>
            <person name="Yuki M."/>
        </authorList>
    </citation>
    <scope>NUCLEOTIDE SEQUENCE [LARGE SCALE GENOMIC DNA]</scope>
    <source>
        <strain evidence="4">Rs-Y01</strain>
    </source>
</reference>
<feature type="transmembrane region" description="Helical" evidence="1">
    <location>
        <begin position="83"/>
        <end position="106"/>
    </location>
</feature>
<dbReference type="OrthoDB" id="2067664at2"/>
<keyword evidence="4" id="KW-1185">Reference proteome</keyword>
<evidence type="ECO:0000256" key="1">
    <source>
        <dbReference type="SAM" id="Phobius"/>
    </source>
</evidence>
<evidence type="ECO:0000313" key="3">
    <source>
        <dbReference type="EMBL" id="GAX46863.1"/>
    </source>
</evidence>
<dbReference type="Pfam" id="PF18106">
    <property type="entry name" value="Rol_Rep_N"/>
    <property type="match status" value="1"/>
</dbReference>
<dbReference type="Pfam" id="PF02486">
    <property type="entry name" value="Rep_trans"/>
    <property type="match status" value="1"/>
</dbReference>
<dbReference type="GO" id="GO:0003677">
    <property type="term" value="F:DNA binding"/>
    <property type="evidence" value="ECO:0007669"/>
    <property type="project" value="InterPro"/>
</dbReference>
<dbReference type="RefSeq" id="WP_094783925.1">
    <property type="nucleotide sequence ID" value="NZ_BEDT01000001.1"/>
</dbReference>